<reference evidence="13 14" key="1">
    <citation type="submission" date="2023-11" db="EMBL/GenBank/DDBJ databases">
        <title>Dfirmibasis_genome.</title>
        <authorList>
            <person name="Edelbroek B."/>
            <person name="Kjellin J."/>
            <person name="Jerlstrom-Hultqvist J."/>
            <person name="Soderbom F."/>
        </authorList>
    </citation>
    <scope>NUCLEOTIDE SEQUENCE [LARGE SCALE GENOMIC DNA]</scope>
    <source>
        <strain evidence="13 14">TNS-C-14</strain>
    </source>
</reference>
<evidence type="ECO:0000256" key="2">
    <source>
        <dbReference type="ARBA" id="ARBA00006375"/>
    </source>
</evidence>
<dbReference type="Gene3D" id="1.50.40.10">
    <property type="entry name" value="Mitochondrial carrier domain"/>
    <property type="match status" value="2"/>
</dbReference>
<evidence type="ECO:0000256" key="4">
    <source>
        <dbReference type="ARBA" id="ARBA00022692"/>
    </source>
</evidence>
<dbReference type="Proteomes" id="UP001344447">
    <property type="component" value="Unassembled WGS sequence"/>
</dbReference>
<evidence type="ECO:0000256" key="3">
    <source>
        <dbReference type="ARBA" id="ARBA00022448"/>
    </source>
</evidence>
<feature type="compositionally biased region" description="Low complexity" evidence="12">
    <location>
        <begin position="1"/>
        <end position="28"/>
    </location>
</feature>
<keyword evidence="5" id="KW-0677">Repeat</keyword>
<evidence type="ECO:0000256" key="9">
    <source>
        <dbReference type="ARBA" id="ARBA00023136"/>
    </source>
</evidence>
<gene>
    <name evidence="13" type="ORF">RB653_002559</name>
</gene>
<feature type="repeat" description="Solcar" evidence="10">
    <location>
        <begin position="33"/>
        <end position="125"/>
    </location>
</feature>
<keyword evidence="6" id="KW-0999">Mitochondrion inner membrane</keyword>
<keyword evidence="8" id="KW-0496">Mitochondrion</keyword>
<evidence type="ECO:0000313" key="14">
    <source>
        <dbReference type="Proteomes" id="UP001344447"/>
    </source>
</evidence>
<dbReference type="PROSITE" id="PS50920">
    <property type="entry name" value="SOLCAR"/>
    <property type="match status" value="3"/>
</dbReference>
<feature type="repeat" description="Solcar" evidence="10">
    <location>
        <begin position="136"/>
        <end position="254"/>
    </location>
</feature>
<evidence type="ECO:0000313" key="13">
    <source>
        <dbReference type="EMBL" id="KAK5577616.1"/>
    </source>
</evidence>
<evidence type="ECO:0000256" key="1">
    <source>
        <dbReference type="ARBA" id="ARBA00004448"/>
    </source>
</evidence>
<comment type="subcellular location">
    <subcellularLocation>
        <location evidence="1">Mitochondrion inner membrane</location>
        <topology evidence="1">Multi-pass membrane protein</topology>
    </subcellularLocation>
</comment>
<evidence type="ECO:0008006" key="15">
    <source>
        <dbReference type="Google" id="ProtNLM"/>
    </source>
</evidence>
<feature type="repeat" description="Solcar" evidence="10">
    <location>
        <begin position="270"/>
        <end position="371"/>
    </location>
</feature>
<evidence type="ECO:0000256" key="8">
    <source>
        <dbReference type="ARBA" id="ARBA00023128"/>
    </source>
</evidence>
<organism evidence="13 14">
    <name type="scientific">Dictyostelium firmibasis</name>
    <dbReference type="NCBI Taxonomy" id="79012"/>
    <lineage>
        <taxon>Eukaryota</taxon>
        <taxon>Amoebozoa</taxon>
        <taxon>Evosea</taxon>
        <taxon>Eumycetozoa</taxon>
        <taxon>Dictyostelia</taxon>
        <taxon>Dictyosteliales</taxon>
        <taxon>Dictyosteliaceae</taxon>
        <taxon>Dictyostelium</taxon>
    </lineage>
</organism>
<evidence type="ECO:0000256" key="6">
    <source>
        <dbReference type="ARBA" id="ARBA00022792"/>
    </source>
</evidence>
<protein>
    <recommendedName>
        <fullName evidence="15">Mitochondrial substrate carrier family protein</fullName>
    </recommendedName>
</protein>
<evidence type="ECO:0000256" key="11">
    <source>
        <dbReference type="RuleBase" id="RU000488"/>
    </source>
</evidence>
<keyword evidence="3 11" id="KW-0813">Transport</keyword>
<dbReference type="Pfam" id="PF00153">
    <property type="entry name" value="Mito_carr"/>
    <property type="match status" value="3"/>
</dbReference>
<dbReference type="SUPFAM" id="SSF103506">
    <property type="entry name" value="Mitochondrial carrier"/>
    <property type="match status" value="1"/>
</dbReference>
<dbReference type="PANTHER" id="PTHR45760">
    <property type="entry name" value="FI19922P1-RELATED"/>
    <property type="match status" value="1"/>
</dbReference>
<dbReference type="GO" id="GO:1990542">
    <property type="term" value="P:mitochondrial transmembrane transport"/>
    <property type="evidence" value="ECO:0007669"/>
    <property type="project" value="InterPro"/>
</dbReference>
<name>A0AAN7TXG7_9MYCE</name>
<comment type="similarity">
    <text evidence="2 11">Belongs to the mitochondrial carrier (TC 2.A.29) family.</text>
</comment>
<dbReference type="PANTHER" id="PTHR45760:SF2">
    <property type="entry name" value="FI19922P1-RELATED"/>
    <property type="match status" value="1"/>
</dbReference>
<keyword evidence="9 10" id="KW-0472">Membrane</keyword>
<evidence type="ECO:0000256" key="5">
    <source>
        <dbReference type="ARBA" id="ARBA00022737"/>
    </source>
</evidence>
<dbReference type="InterPro" id="IPR018108">
    <property type="entry name" value="MCP_transmembrane"/>
</dbReference>
<feature type="region of interest" description="Disordered" evidence="12">
    <location>
        <begin position="1"/>
        <end position="30"/>
    </location>
</feature>
<dbReference type="GO" id="GO:0005743">
    <property type="term" value="C:mitochondrial inner membrane"/>
    <property type="evidence" value="ECO:0007669"/>
    <property type="project" value="UniProtKB-SubCell"/>
</dbReference>
<dbReference type="InterPro" id="IPR023395">
    <property type="entry name" value="MCP_dom_sf"/>
</dbReference>
<evidence type="ECO:0000256" key="12">
    <source>
        <dbReference type="SAM" id="MobiDB-lite"/>
    </source>
</evidence>
<keyword evidence="4 10" id="KW-0812">Transmembrane</keyword>
<dbReference type="EMBL" id="JAVFKY010000004">
    <property type="protein sequence ID" value="KAK5577616.1"/>
    <property type="molecule type" value="Genomic_DNA"/>
</dbReference>
<comment type="caution">
    <text evidence="13">The sequence shown here is derived from an EMBL/GenBank/DDBJ whole genome shotgun (WGS) entry which is preliminary data.</text>
</comment>
<evidence type="ECO:0000256" key="10">
    <source>
        <dbReference type="PROSITE-ProRule" id="PRU00282"/>
    </source>
</evidence>
<dbReference type="AlphaFoldDB" id="A0AAN7TXG7"/>
<keyword evidence="7" id="KW-1133">Transmembrane helix</keyword>
<sequence>MMHNSVSNSNNNNKNNNNNNDNSNNKNDSNVHRNVKKLMVASIFGGIITSLIVTPLDVVKTRLQTQNTGSHINQKHVFKGTFDAFKKIYKNEGPLTFWRGVTPSLLMTIPNATIYFTSYEYLKEYLYQFNDTEAYNIYTVPLVAGTLARIISASVTSPLELLRTNSQGIVLQNAYKKSVTGAATTIMAGGTIGGNTSGTIPFSGEQRFNSFKLFRDIVNNVGFKGLWRGLGPTLVRDVPFSAIYWAGYEVVKNKLMKSQVDPNFTRNSKSPFFINFISGATSGTLAAVLTTPIDVIKTRIQMSAQQTLSNSLTPQQQLDFIKKNNSSIYHLKEILHKEGWKGLTKGMVPRVAKVSPGCAIMISTFEYIKQSHIADGDDYQ</sequence>
<evidence type="ECO:0000256" key="7">
    <source>
        <dbReference type="ARBA" id="ARBA00022989"/>
    </source>
</evidence>
<dbReference type="InterPro" id="IPR045315">
    <property type="entry name" value="Mtm1-like"/>
</dbReference>
<accession>A0AAN7TXG7</accession>
<proteinExistence type="inferred from homology"/>
<keyword evidence="14" id="KW-1185">Reference proteome</keyword>